<protein>
    <recommendedName>
        <fullName evidence="12">HhH-GPD domain-containing protein</fullName>
    </recommendedName>
</protein>
<organism evidence="13">
    <name type="scientific">marine metagenome</name>
    <dbReference type="NCBI Taxonomy" id="408172"/>
    <lineage>
        <taxon>unclassified sequences</taxon>
        <taxon>metagenomes</taxon>
        <taxon>ecological metagenomes</taxon>
    </lineage>
</organism>
<dbReference type="FunFam" id="1.10.1670.10:FF:000001">
    <property type="entry name" value="Endonuclease III"/>
    <property type="match status" value="1"/>
</dbReference>
<evidence type="ECO:0000256" key="2">
    <source>
        <dbReference type="ARBA" id="ARBA00022485"/>
    </source>
</evidence>
<proteinExistence type="inferred from homology"/>
<reference evidence="13" key="1">
    <citation type="submission" date="2018-05" db="EMBL/GenBank/DDBJ databases">
        <authorList>
            <person name="Lanie J.A."/>
            <person name="Ng W.-L."/>
            <person name="Kazmierczak K.M."/>
            <person name="Andrzejewski T.M."/>
            <person name="Davidsen T.M."/>
            <person name="Wayne K.J."/>
            <person name="Tettelin H."/>
            <person name="Glass J.I."/>
            <person name="Rusch D."/>
            <person name="Podicherti R."/>
            <person name="Tsui H.-C.T."/>
            <person name="Winkler M.E."/>
        </authorList>
    </citation>
    <scope>NUCLEOTIDE SEQUENCE</scope>
</reference>
<keyword evidence="9" id="KW-0234">DNA repair</keyword>
<evidence type="ECO:0000256" key="9">
    <source>
        <dbReference type="ARBA" id="ARBA00023204"/>
    </source>
</evidence>
<keyword evidence="10" id="KW-0456">Lyase</keyword>
<dbReference type="GO" id="GO:0003906">
    <property type="term" value="F:DNA-(apurinic or apyrimidinic site) endonuclease activity"/>
    <property type="evidence" value="ECO:0007669"/>
    <property type="project" value="InterPro"/>
</dbReference>
<dbReference type="SUPFAM" id="SSF48150">
    <property type="entry name" value="DNA-glycosylase"/>
    <property type="match status" value="1"/>
</dbReference>
<dbReference type="PIRSF" id="PIRSF001435">
    <property type="entry name" value="Nth"/>
    <property type="match status" value="1"/>
</dbReference>
<dbReference type="GO" id="GO:0016829">
    <property type="term" value="F:lyase activity"/>
    <property type="evidence" value="ECO:0007669"/>
    <property type="project" value="UniProtKB-KW"/>
</dbReference>
<dbReference type="GO" id="GO:0051539">
    <property type="term" value="F:4 iron, 4 sulfur cluster binding"/>
    <property type="evidence" value="ECO:0007669"/>
    <property type="project" value="UniProtKB-KW"/>
</dbReference>
<keyword evidence="8" id="KW-0238">DNA-binding</keyword>
<dbReference type="Gene3D" id="1.10.340.30">
    <property type="entry name" value="Hypothetical protein, domain 2"/>
    <property type="match status" value="1"/>
</dbReference>
<evidence type="ECO:0000256" key="5">
    <source>
        <dbReference type="ARBA" id="ARBA00022801"/>
    </source>
</evidence>
<evidence type="ECO:0000256" key="10">
    <source>
        <dbReference type="ARBA" id="ARBA00023239"/>
    </source>
</evidence>
<evidence type="ECO:0000313" key="13">
    <source>
        <dbReference type="EMBL" id="SUZ98120.1"/>
    </source>
</evidence>
<dbReference type="InterPro" id="IPR011257">
    <property type="entry name" value="DNA_glycosylase"/>
</dbReference>
<name>A0A381S246_9ZZZZ</name>
<dbReference type="NCBIfam" id="TIGR01083">
    <property type="entry name" value="nth"/>
    <property type="match status" value="1"/>
</dbReference>
<keyword evidence="11" id="KW-0326">Glycosidase</keyword>
<dbReference type="InterPro" id="IPR003265">
    <property type="entry name" value="HhH-GPD_domain"/>
</dbReference>
<feature type="domain" description="HhH-GPD" evidence="12">
    <location>
        <begin position="38"/>
        <end position="185"/>
    </location>
</feature>
<accession>A0A381S246</accession>
<keyword evidence="7" id="KW-0411">Iron-sulfur</keyword>
<dbReference type="HAMAP" id="MF_00942">
    <property type="entry name" value="Nth"/>
    <property type="match status" value="1"/>
</dbReference>
<dbReference type="InterPro" id="IPR000445">
    <property type="entry name" value="HhH_motif"/>
</dbReference>
<evidence type="ECO:0000256" key="6">
    <source>
        <dbReference type="ARBA" id="ARBA00023004"/>
    </source>
</evidence>
<dbReference type="Pfam" id="PF00633">
    <property type="entry name" value="HHH"/>
    <property type="match status" value="1"/>
</dbReference>
<dbReference type="SMART" id="SM00478">
    <property type="entry name" value="ENDO3c"/>
    <property type="match status" value="1"/>
</dbReference>
<evidence type="ECO:0000256" key="11">
    <source>
        <dbReference type="ARBA" id="ARBA00023295"/>
    </source>
</evidence>
<dbReference type="InterPro" id="IPR005759">
    <property type="entry name" value="Nth"/>
</dbReference>
<dbReference type="FunFam" id="1.10.340.30:FF:000001">
    <property type="entry name" value="Endonuclease III"/>
    <property type="match status" value="1"/>
</dbReference>
<evidence type="ECO:0000256" key="3">
    <source>
        <dbReference type="ARBA" id="ARBA00022723"/>
    </source>
</evidence>
<dbReference type="PANTHER" id="PTHR10359">
    <property type="entry name" value="A/G-SPECIFIC ADENINE GLYCOSYLASE/ENDONUCLEASE III"/>
    <property type="match status" value="1"/>
</dbReference>
<comment type="similarity">
    <text evidence="1">Belongs to the Nth/MutY family.</text>
</comment>
<keyword evidence="3" id="KW-0479">Metal-binding</keyword>
<dbReference type="CDD" id="cd00056">
    <property type="entry name" value="ENDO3c"/>
    <property type="match status" value="1"/>
</dbReference>
<dbReference type="EMBL" id="UINC01002574">
    <property type="protein sequence ID" value="SUZ98120.1"/>
    <property type="molecule type" value="Genomic_DNA"/>
</dbReference>
<dbReference type="GO" id="GO:0019104">
    <property type="term" value="F:DNA N-glycosylase activity"/>
    <property type="evidence" value="ECO:0007669"/>
    <property type="project" value="TreeGrafter"/>
</dbReference>
<evidence type="ECO:0000256" key="7">
    <source>
        <dbReference type="ARBA" id="ARBA00023014"/>
    </source>
</evidence>
<dbReference type="GO" id="GO:0046872">
    <property type="term" value="F:metal ion binding"/>
    <property type="evidence" value="ECO:0007669"/>
    <property type="project" value="UniProtKB-KW"/>
</dbReference>
<sequence length="210" mass="23551">MDRKVVNRLYKKLSKQLGAAESELGYRNHFELLIAVILSAQSTDKTVNLVTNNLFSICSTSESILLLGQKKLQKIIRPVGLSPTKSKNIISTCKILLDKHNGEVPDNREALEFLPGVGRKTANVVLNEGFGHSTIAVDTHVFRVSNRTGLAIGKTTLDTEIELLRVTPKKWTANAHRYLILHGRYVCKAKNFNCQQCVINKECEFFDKNI</sequence>
<keyword evidence="2" id="KW-0004">4Fe-4S</keyword>
<evidence type="ECO:0000256" key="4">
    <source>
        <dbReference type="ARBA" id="ARBA00022763"/>
    </source>
</evidence>
<dbReference type="PROSITE" id="PS01155">
    <property type="entry name" value="ENDONUCLEASE_III_2"/>
    <property type="match status" value="1"/>
</dbReference>
<keyword evidence="6" id="KW-0408">Iron</keyword>
<dbReference type="InterPro" id="IPR004036">
    <property type="entry name" value="Endonuclease-III-like_CS2"/>
</dbReference>
<dbReference type="GO" id="GO:0006285">
    <property type="term" value="P:base-excision repair, AP site formation"/>
    <property type="evidence" value="ECO:0007669"/>
    <property type="project" value="TreeGrafter"/>
</dbReference>
<keyword evidence="4" id="KW-0227">DNA damage</keyword>
<keyword evidence="5" id="KW-0378">Hydrolase</keyword>
<evidence type="ECO:0000259" key="12">
    <source>
        <dbReference type="SMART" id="SM00478"/>
    </source>
</evidence>
<dbReference type="Pfam" id="PF00730">
    <property type="entry name" value="HhH-GPD"/>
    <property type="match status" value="1"/>
</dbReference>
<gene>
    <name evidence="13" type="ORF">METZ01_LOCUS50974</name>
</gene>
<evidence type="ECO:0000256" key="1">
    <source>
        <dbReference type="ARBA" id="ARBA00008343"/>
    </source>
</evidence>
<dbReference type="GO" id="GO:0003677">
    <property type="term" value="F:DNA binding"/>
    <property type="evidence" value="ECO:0007669"/>
    <property type="project" value="UniProtKB-KW"/>
</dbReference>
<dbReference type="PANTHER" id="PTHR10359:SF18">
    <property type="entry name" value="ENDONUCLEASE III"/>
    <property type="match status" value="1"/>
</dbReference>
<evidence type="ECO:0000256" key="8">
    <source>
        <dbReference type="ARBA" id="ARBA00023125"/>
    </source>
</evidence>
<dbReference type="Gene3D" id="1.10.1670.10">
    <property type="entry name" value="Helix-hairpin-Helix base-excision DNA repair enzymes (C-terminal)"/>
    <property type="match status" value="1"/>
</dbReference>
<dbReference type="AlphaFoldDB" id="A0A381S246"/>
<dbReference type="InterPro" id="IPR023170">
    <property type="entry name" value="HhH_base_excis_C"/>
</dbReference>